<name>A0A8E0VJT6_9TREM</name>
<organism evidence="1 2">
    <name type="scientific">Fasciolopsis buskii</name>
    <dbReference type="NCBI Taxonomy" id="27845"/>
    <lineage>
        <taxon>Eukaryota</taxon>
        <taxon>Metazoa</taxon>
        <taxon>Spiralia</taxon>
        <taxon>Lophotrochozoa</taxon>
        <taxon>Platyhelminthes</taxon>
        <taxon>Trematoda</taxon>
        <taxon>Digenea</taxon>
        <taxon>Plagiorchiida</taxon>
        <taxon>Echinostomata</taxon>
        <taxon>Echinostomatoidea</taxon>
        <taxon>Fasciolidae</taxon>
        <taxon>Fasciolopsis</taxon>
    </lineage>
</organism>
<sequence length="900" mass="103298">MSFEVIRNTKETGNGCQSSSSSNGFEAKSVVRDDQLEVDFDYKNKTTKDLGLIQGYLMPITNKIPSSFDEIGSDTQELSALSLNPRTFAEGLIRCRTIGLEKPVIESSMRIRTAKHISLRIEPDSEKHYLFLGKPWPVRCFVVPEEYMELNGEEPHWVMTTVRGSRTFEIRNQWLVQISRVQDIPPGEMKVTCSMDSFPDLEPVSTSVRIFLQPKLSIIPTRIEFWDSESLSYTCRVIDTNGNFIGSSEGTQLRYIRGLPNAALHGSGVFTQNTNRDGIGLYSCEYIIMDNVFKIFFPLITHETEELIEDFDYGVTGVDGMHENWVGNISCHFLNKNLRANIPVDLFKLKHISGARYKIRDNVIEKYMTSIYDHFSYRCVFSVYGYTLTLDIHHELKRKLQPVLFPVFNLVQRDELLYSLCFNPSMHLRLSVRLMAFVNSEATTTPYLSANNMTIGRFISYARLPKRDGLYKIKLSCMMQPLFPPHLPLGEDFYTALITPINQTIGLALVPRRNYVHPDESVVFKLELTPSNMPPLIRRRLEAYFSPKVVILGESLYYHQGHSLYPRHRILSGVGKNVTIDIWAYFFHSTIRIHANYTFSVRASSGTVAVLPTRPSLSDRHLRCLVFDWLSTDKLIPGKWFVVQDEFGVYKPEGASLKFQRSPPRKVSLIYKCCGTYQGQNIWTSIQLILDRNNFSFMTTAQWIVVFQGTDQRITFKSKDFFGSDVDRIIWSVEPSISNQDQLAKFDLSEQQKRVEVRPIAQVYMTLGSQEFLIHLSDKRTSEVVLKANVTIVVLLNLHGYWHGYVNGEETDVVHINHTDGRALVQPPLNMNGFDVKGKVGITCQFYTNDGNLLFDFNRSVEVMGISFLVDYWGKSMAMKDLVDDQFAEDESRLRKKYRN</sequence>
<reference evidence="1" key="1">
    <citation type="submission" date="2019-05" db="EMBL/GenBank/DDBJ databases">
        <title>Annotation for the trematode Fasciolopsis buski.</title>
        <authorList>
            <person name="Choi Y.-J."/>
        </authorList>
    </citation>
    <scope>NUCLEOTIDE SEQUENCE</scope>
    <source>
        <strain evidence="1">HT</strain>
        <tissue evidence="1">Whole worm</tissue>
    </source>
</reference>
<keyword evidence="2" id="KW-1185">Reference proteome</keyword>
<dbReference type="OrthoDB" id="6264473at2759"/>
<gene>
    <name evidence="1" type="ORF">FBUS_08568</name>
</gene>
<dbReference type="Proteomes" id="UP000728185">
    <property type="component" value="Unassembled WGS sequence"/>
</dbReference>
<evidence type="ECO:0000313" key="1">
    <source>
        <dbReference type="EMBL" id="KAA0192480.1"/>
    </source>
</evidence>
<dbReference type="AlphaFoldDB" id="A0A8E0VJT6"/>
<evidence type="ECO:0000313" key="2">
    <source>
        <dbReference type="Proteomes" id="UP000728185"/>
    </source>
</evidence>
<accession>A0A8E0VJT6</accession>
<proteinExistence type="predicted"/>
<dbReference type="EMBL" id="LUCM01005662">
    <property type="protein sequence ID" value="KAA0192480.1"/>
    <property type="molecule type" value="Genomic_DNA"/>
</dbReference>
<comment type="caution">
    <text evidence="1">The sequence shown here is derived from an EMBL/GenBank/DDBJ whole genome shotgun (WGS) entry which is preliminary data.</text>
</comment>
<protein>
    <submittedName>
        <fullName evidence="1">Uncharacterized protein</fullName>
    </submittedName>
</protein>